<dbReference type="SMART" id="SM00983">
    <property type="entry name" value="TPK_B1_binding"/>
    <property type="match status" value="1"/>
</dbReference>
<dbReference type="EC" id="2.7.6.2" evidence="5"/>
<feature type="domain" description="Thiamin pyrophosphokinase thiamin-binding" evidence="6">
    <location>
        <begin position="153"/>
        <end position="217"/>
    </location>
</feature>
<dbReference type="EMBL" id="JQCB01000002">
    <property type="protein sequence ID" value="KRN96897.1"/>
    <property type="molecule type" value="Genomic_DNA"/>
</dbReference>
<reference evidence="8 9" key="1">
    <citation type="journal article" date="2015" name="Genome Announc.">
        <title>Expanding the biotechnology potential of lactobacilli through comparative genomics of 213 strains and associated genera.</title>
        <authorList>
            <person name="Sun Z."/>
            <person name="Harris H.M."/>
            <person name="McCann A."/>
            <person name="Guo C."/>
            <person name="Argimon S."/>
            <person name="Zhang W."/>
            <person name="Yang X."/>
            <person name="Jeffery I.B."/>
            <person name="Cooney J.C."/>
            <person name="Kagawa T.F."/>
            <person name="Liu W."/>
            <person name="Song Y."/>
            <person name="Salvetti E."/>
            <person name="Wrobel A."/>
            <person name="Rasinkangas P."/>
            <person name="Parkhill J."/>
            <person name="Rea M.C."/>
            <person name="O'Sullivan O."/>
            <person name="Ritari J."/>
            <person name="Douillard F.P."/>
            <person name="Paul Ross R."/>
            <person name="Yang R."/>
            <person name="Briner A.E."/>
            <person name="Felis G.E."/>
            <person name="de Vos W.M."/>
            <person name="Barrangou R."/>
            <person name="Klaenhammer T.R."/>
            <person name="Caufield P.W."/>
            <person name="Cui Y."/>
            <person name="Zhang H."/>
            <person name="O'Toole P.W."/>
        </authorList>
    </citation>
    <scope>NUCLEOTIDE SEQUENCE [LARGE SCALE GENOMIC DNA]</scope>
    <source>
        <strain evidence="8 9">DSM 22696</strain>
    </source>
</reference>
<keyword evidence="4" id="KW-0067">ATP-binding</keyword>
<evidence type="ECO:0000256" key="4">
    <source>
        <dbReference type="ARBA" id="ARBA00022840"/>
    </source>
</evidence>
<dbReference type="GO" id="GO:0005524">
    <property type="term" value="F:ATP binding"/>
    <property type="evidence" value="ECO:0007669"/>
    <property type="project" value="UniProtKB-KW"/>
</dbReference>
<dbReference type="AlphaFoldDB" id="A0A0R2L655"/>
<dbReference type="InterPro" id="IPR007371">
    <property type="entry name" value="TPK_catalytic"/>
</dbReference>
<dbReference type="PATRIC" id="fig|348151.3.peg.789"/>
<sequence length="238" mass="26587">MQTNKRRHVERLNILVGGPVRDYPAQLDTGQIDGPWIGVDRGAIRLLARGITPEIALGDFDSSKAAEFIEVKRAVADVRQVGSIKDETDTQLGVTVAMTDYDADEIVVYGATGGRLDHLLANLFLPLESRFKTVVERLVMVDRQNTIRWYLPGQHALKKEADKQYLAFVTFGKVTALTLPDERYHLDHANFEQPISFASNEFVGDKASFSFVDGIIAVIQSADLPDNRAERYDLNEHS</sequence>
<dbReference type="GO" id="GO:0016301">
    <property type="term" value="F:kinase activity"/>
    <property type="evidence" value="ECO:0007669"/>
    <property type="project" value="UniProtKB-KW"/>
</dbReference>
<dbReference type="GO" id="GO:0030975">
    <property type="term" value="F:thiamine binding"/>
    <property type="evidence" value="ECO:0007669"/>
    <property type="project" value="InterPro"/>
</dbReference>
<dbReference type="OrthoDB" id="9804377at2"/>
<protein>
    <recommendedName>
        <fullName evidence="5">Thiamine diphosphokinase</fullName>
        <ecNumber evidence="5">2.7.6.2</ecNumber>
    </recommendedName>
</protein>
<gene>
    <name evidence="7" type="primary">tpk</name>
    <name evidence="8" type="ORF">IV55_GL000769</name>
    <name evidence="7" type="ORF">LSI01_04040</name>
</gene>
<keyword evidence="3 8" id="KW-0418">Kinase</keyword>
<proteinExistence type="predicted"/>
<dbReference type="Proteomes" id="UP000051139">
    <property type="component" value="Unassembled WGS sequence"/>
</dbReference>
<evidence type="ECO:0000313" key="9">
    <source>
        <dbReference type="Proteomes" id="UP000051139"/>
    </source>
</evidence>
<evidence type="ECO:0000256" key="5">
    <source>
        <dbReference type="NCBIfam" id="TIGR01378"/>
    </source>
</evidence>
<evidence type="ECO:0000256" key="2">
    <source>
        <dbReference type="ARBA" id="ARBA00022741"/>
    </source>
</evidence>
<dbReference type="PANTHER" id="PTHR41299">
    <property type="entry name" value="THIAMINE PYROPHOSPHOKINASE"/>
    <property type="match status" value="1"/>
</dbReference>
<keyword evidence="9" id="KW-1185">Reference proteome</keyword>
<dbReference type="GO" id="GO:0004788">
    <property type="term" value="F:thiamine diphosphokinase activity"/>
    <property type="evidence" value="ECO:0007669"/>
    <property type="project" value="UniProtKB-UniRule"/>
</dbReference>
<evidence type="ECO:0000259" key="6">
    <source>
        <dbReference type="SMART" id="SM00983"/>
    </source>
</evidence>
<dbReference type="CDD" id="cd07995">
    <property type="entry name" value="TPK"/>
    <property type="match status" value="1"/>
</dbReference>
<dbReference type="SUPFAM" id="SSF63999">
    <property type="entry name" value="Thiamin pyrophosphokinase, catalytic domain"/>
    <property type="match status" value="1"/>
</dbReference>
<keyword evidence="2" id="KW-0547">Nucleotide-binding</keyword>
<name>A0A0R2L655_9LACO</name>
<evidence type="ECO:0000313" key="7">
    <source>
        <dbReference type="EMBL" id="GEK28093.1"/>
    </source>
</evidence>
<evidence type="ECO:0000313" key="10">
    <source>
        <dbReference type="Proteomes" id="UP000321429"/>
    </source>
</evidence>
<accession>A0A0R2L655</accession>
<dbReference type="GO" id="GO:0009229">
    <property type="term" value="P:thiamine diphosphate biosynthetic process"/>
    <property type="evidence" value="ECO:0007669"/>
    <property type="project" value="InterPro"/>
</dbReference>
<dbReference type="EMBL" id="BJUD01000004">
    <property type="protein sequence ID" value="GEK28093.1"/>
    <property type="molecule type" value="Genomic_DNA"/>
</dbReference>
<reference evidence="7 10" key="2">
    <citation type="submission" date="2019-07" db="EMBL/GenBank/DDBJ databases">
        <title>Whole genome shotgun sequence of Lactobacillus siliginis NBRC 101315.</title>
        <authorList>
            <person name="Hosoyama A."/>
            <person name="Uohara A."/>
            <person name="Ohji S."/>
            <person name="Ichikawa N."/>
        </authorList>
    </citation>
    <scope>NUCLEOTIDE SEQUENCE [LARGE SCALE GENOMIC DNA]</scope>
    <source>
        <strain evidence="7 10">NBRC 101315</strain>
    </source>
</reference>
<keyword evidence="1" id="KW-0808">Transferase</keyword>
<evidence type="ECO:0000313" key="8">
    <source>
        <dbReference type="EMBL" id="KRN96897.1"/>
    </source>
</evidence>
<dbReference type="STRING" id="348151.IV55_GL000769"/>
<dbReference type="Proteomes" id="UP000321429">
    <property type="component" value="Unassembled WGS sequence"/>
</dbReference>
<dbReference type="Gene3D" id="3.40.50.10240">
    <property type="entry name" value="Thiamin pyrophosphokinase, catalytic domain"/>
    <property type="match status" value="1"/>
</dbReference>
<dbReference type="PANTHER" id="PTHR41299:SF1">
    <property type="entry name" value="THIAMINE PYROPHOSPHOKINASE"/>
    <property type="match status" value="1"/>
</dbReference>
<dbReference type="GO" id="GO:0006772">
    <property type="term" value="P:thiamine metabolic process"/>
    <property type="evidence" value="ECO:0007669"/>
    <property type="project" value="UniProtKB-UniRule"/>
</dbReference>
<dbReference type="NCBIfam" id="TIGR01378">
    <property type="entry name" value="thi_PPkinase"/>
    <property type="match status" value="1"/>
</dbReference>
<dbReference type="InterPro" id="IPR006282">
    <property type="entry name" value="Thi_PPkinase"/>
</dbReference>
<dbReference type="InterPro" id="IPR036759">
    <property type="entry name" value="TPK_catalytic_sf"/>
</dbReference>
<dbReference type="InterPro" id="IPR053149">
    <property type="entry name" value="TPK"/>
</dbReference>
<dbReference type="Pfam" id="PF04265">
    <property type="entry name" value="TPK_B1_binding"/>
    <property type="match status" value="1"/>
</dbReference>
<dbReference type="Pfam" id="PF04263">
    <property type="entry name" value="TPK_catalytic"/>
    <property type="match status" value="1"/>
</dbReference>
<organism evidence="8 9">
    <name type="scientific">Furfurilactobacillus siliginis</name>
    <dbReference type="NCBI Taxonomy" id="348151"/>
    <lineage>
        <taxon>Bacteria</taxon>
        <taxon>Bacillati</taxon>
        <taxon>Bacillota</taxon>
        <taxon>Bacilli</taxon>
        <taxon>Lactobacillales</taxon>
        <taxon>Lactobacillaceae</taxon>
        <taxon>Furfurilactobacillus</taxon>
    </lineage>
</organism>
<dbReference type="InterPro" id="IPR007373">
    <property type="entry name" value="Thiamin_PyroPKinase_B1-bd"/>
</dbReference>
<evidence type="ECO:0000256" key="3">
    <source>
        <dbReference type="ARBA" id="ARBA00022777"/>
    </source>
</evidence>
<dbReference type="RefSeq" id="WP_057808746.1">
    <property type="nucleotide sequence ID" value="NZ_BJUD01000004.1"/>
</dbReference>
<evidence type="ECO:0000256" key="1">
    <source>
        <dbReference type="ARBA" id="ARBA00022679"/>
    </source>
</evidence>
<comment type="caution">
    <text evidence="8">The sequence shown here is derived from an EMBL/GenBank/DDBJ whole genome shotgun (WGS) entry which is preliminary data.</text>
</comment>